<reference evidence="2 3" key="1">
    <citation type="submission" date="2013-03" db="EMBL/GenBank/DDBJ databases">
        <title>Whole genome shotgun sequencing of Clostridium sartagoforme AAU1.</title>
        <authorList>
            <person name="Joshi C.G."/>
            <person name="Duggirala S.M."/>
            <person name="Nathani N.M."/>
            <person name="Bhatt V.D."/>
            <person name="Patel A.K."/>
            <person name="Pandya P.R."/>
            <person name="KaPatel J.A."/>
        </authorList>
    </citation>
    <scope>NUCLEOTIDE SEQUENCE [LARGE SCALE GENOMIC DNA]</scope>
    <source>
        <strain evidence="2 3">AAU1</strain>
    </source>
</reference>
<organism evidence="2 3">
    <name type="scientific">Clostridium sartagoforme AAU1</name>
    <dbReference type="NCBI Taxonomy" id="1202534"/>
    <lineage>
        <taxon>Bacteria</taxon>
        <taxon>Bacillati</taxon>
        <taxon>Bacillota</taxon>
        <taxon>Clostridia</taxon>
        <taxon>Eubacteriales</taxon>
        <taxon>Clostridiaceae</taxon>
        <taxon>Clostridium</taxon>
    </lineage>
</organism>
<dbReference type="PATRIC" id="fig|1202534.3.peg.3869"/>
<dbReference type="EMBL" id="ASRV01000236">
    <property type="protein sequence ID" value="EOR19955.1"/>
    <property type="molecule type" value="Genomic_DNA"/>
</dbReference>
<accession>R9BTC2</accession>
<sequence length="297" mass="32656">MTVFNKNEFSKKIIVGALLLLVALVSYFGISKVVIAPSFNESTIKSLDDKRDTVMKLTLAAASSSTAISLIPGDAGTPIANKILDLTSYFVIILGAILLEKMLISVVGYLSFTYIIPLACFLGITYLFFNKDILLKLAIKFAILGIVISIVIPVSIKSSDLIYDSYKTSIDETFEATKESEEYIEEKRNEITEEDKGILDKIGDYISDVTSKIGNDVSQMIKKGEEMLGSFIDAIAVLIITSCVIPIVIILLFAWIVKSIFGFDSLKLLKPYAKKFRSVSVSKNISKIRDSGKDANL</sequence>
<gene>
    <name evidence="2" type="ORF">A500_19394</name>
</gene>
<evidence type="ECO:0000313" key="3">
    <source>
        <dbReference type="Proteomes" id="UP000013988"/>
    </source>
</evidence>
<keyword evidence="3" id="KW-1185">Reference proteome</keyword>
<keyword evidence="1" id="KW-0472">Membrane</keyword>
<feature type="transmembrane region" description="Helical" evidence="1">
    <location>
        <begin position="231"/>
        <end position="257"/>
    </location>
</feature>
<evidence type="ECO:0000313" key="2">
    <source>
        <dbReference type="EMBL" id="EOR19955.1"/>
    </source>
</evidence>
<feature type="transmembrane region" description="Helical" evidence="1">
    <location>
        <begin position="13"/>
        <end position="34"/>
    </location>
</feature>
<dbReference type="RefSeq" id="WP_016209086.1">
    <property type="nucleotide sequence ID" value="NZ_ASRV01000236.1"/>
</dbReference>
<proteinExistence type="predicted"/>
<protein>
    <submittedName>
        <fullName evidence="2">Membrane protein</fullName>
    </submittedName>
</protein>
<dbReference type="AlphaFoldDB" id="R9BTC2"/>
<feature type="transmembrane region" description="Helical" evidence="1">
    <location>
        <begin position="106"/>
        <end position="129"/>
    </location>
</feature>
<name>R9BTC2_9CLOT</name>
<comment type="caution">
    <text evidence="2">The sequence shown here is derived from an EMBL/GenBank/DDBJ whole genome shotgun (WGS) entry which is preliminary data.</text>
</comment>
<evidence type="ECO:0000256" key="1">
    <source>
        <dbReference type="SAM" id="Phobius"/>
    </source>
</evidence>
<dbReference type="OrthoDB" id="2062846at2"/>
<dbReference type="Proteomes" id="UP000013988">
    <property type="component" value="Unassembled WGS sequence"/>
</dbReference>
<keyword evidence="1" id="KW-1133">Transmembrane helix</keyword>
<keyword evidence="1" id="KW-0812">Transmembrane</keyword>
<feature type="transmembrane region" description="Helical" evidence="1">
    <location>
        <begin position="135"/>
        <end position="156"/>
    </location>
</feature>